<evidence type="ECO:0000313" key="2">
    <source>
        <dbReference type="EMBL" id="QHS78721.1"/>
    </source>
</evidence>
<dbReference type="AlphaFoldDB" id="A0A6C0AHA3"/>
<evidence type="ECO:0000256" key="1">
    <source>
        <dbReference type="SAM" id="MobiDB-lite"/>
    </source>
</evidence>
<reference evidence="2" key="1">
    <citation type="journal article" date="2020" name="Nature">
        <title>Giant virus diversity and host interactions through global metagenomics.</title>
        <authorList>
            <person name="Schulz F."/>
            <person name="Roux S."/>
            <person name="Paez-Espino D."/>
            <person name="Jungbluth S."/>
            <person name="Walsh D.A."/>
            <person name="Denef V.J."/>
            <person name="McMahon K.D."/>
            <person name="Konstantinidis K.T."/>
            <person name="Eloe-Fadrosh E.A."/>
            <person name="Kyrpides N.C."/>
            <person name="Woyke T."/>
        </authorList>
    </citation>
    <scope>NUCLEOTIDE SEQUENCE</scope>
    <source>
        <strain evidence="2">GVMAG-S-1024976-23</strain>
    </source>
</reference>
<proteinExistence type="predicted"/>
<accession>A0A6C0AHA3</accession>
<sequence>MKDGERSFTVLELMKPAQLTKKRHSMKKTGLTNNDGGRFESKDPAGAAKKAFNQACRSKNIKGQCTLIVKLQEITAGSSKKVYTYKLKRIKLKEPIIVTRGGVEYPIEYDTKIESLNKVNKD</sequence>
<dbReference type="EMBL" id="MN740602">
    <property type="protein sequence ID" value="QHS78721.1"/>
    <property type="molecule type" value="Genomic_DNA"/>
</dbReference>
<organism evidence="2">
    <name type="scientific">viral metagenome</name>
    <dbReference type="NCBI Taxonomy" id="1070528"/>
    <lineage>
        <taxon>unclassified sequences</taxon>
        <taxon>metagenomes</taxon>
        <taxon>organismal metagenomes</taxon>
    </lineage>
</organism>
<name>A0A6C0AHA3_9ZZZZ</name>
<feature type="region of interest" description="Disordered" evidence="1">
    <location>
        <begin position="21"/>
        <end position="44"/>
    </location>
</feature>
<protein>
    <submittedName>
        <fullName evidence="2">Uncharacterized protein</fullName>
    </submittedName>
</protein>